<evidence type="ECO:0000313" key="2">
    <source>
        <dbReference type="Proteomes" id="UP001164929"/>
    </source>
</evidence>
<accession>A0AAD6RJ98</accession>
<comment type="caution">
    <text evidence="1">The sequence shown here is derived from an EMBL/GenBank/DDBJ whole genome shotgun (WGS) entry which is preliminary data.</text>
</comment>
<reference evidence="1 2" key="1">
    <citation type="journal article" date="2023" name="Mol. Ecol. Resour.">
        <title>Chromosome-level genome assembly of a triploid poplar Populus alba 'Berolinensis'.</title>
        <authorList>
            <person name="Chen S."/>
            <person name="Yu Y."/>
            <person name="Wang X."/>
            <person name="Wang S."/>
            <person name="Zhang T."/>
            <person name="Zhou Y."/>
            <person name="He R."/>
            <person name="Meng N."/>
            <person name="Wang Y."/>
            <person name="Liu W."/>
            <person name="Liu Z."/>
            <person name="Liu J."/>
            <person name="Guo Q."/>
            <person name="Huang H."/>
            <person name="Sederoff R.R."/>
            <person name="Wang G."/>
            <person name="Qu G."/>
            <person name="Chen S."/>
        </authorList>
    </citation>
    <scope>NUCLEOTIDE SEQUENCE [LARGE SCALE GENOMIC DNA]</scope>
    <source>
        <strain evidence="1">SC-2020</strain>
    </source>
</reference>
<sequence>MPPFWLDNRTFLTSHPQHYRLILVGQLCCLHRLT</sequence>
<dbReference type="AlphaFoldDB" id="A0AAD6RJ98"/>
<evidence type="ECO:0000313" key="1">
    <source>
        <dbReference type="EMBL" id="KAJ7009721.1"/>
    </source>
</evidence>
<name>A0AAD6RJ98_9ROSI</name>
<gene>
    <name evidence="1" type="ORF">NC653_000431</name>
</gene>
<organism evidence="1 2">
    <name type="scientific">Populus alba x Populus x berolinensis</name>
    <dbReference type="NCBI Taxonomy" id="444605"/>
    <lineage>
        <taxon>Eukaryota</taxon>
        <taxon>Viridiplantae</taxon>
        <taxon>Streptophyta</taxon>
        <taxon>Embryophyta</taxon>
        <taxon>Tracheophyta</taxon>
        <taxon>Spermatophyta</taxon>
        <taxon>Magnoliopsida</taxon>
        <taxon>eudicotyledons</taxon>
        <taxon>Gunneridae</taxon>
        <taxon>Pentapetalae</taxon>
        <taxon>rosids</taxon>
        <taxon>fabids</taxon>
        <taxon>Malpighiales</taxon>
        <taxon>Salicaceae</taxon>
        <taxon>Saliceae</taxon>
        <taxon>Populus</taxon>
    </lineage>
</organism>
<dbReference type="Proteomes" id="UP001164929">
    <property type="component" value="Chromosome 1"/>
</dbReference>
<protein>
    <submittedName>
        <fullName evidence="1">Uncharacterized protein</fullName>
    </submittedName>
</protein>
<keyword evidence="2" id="KW-1185">Reference proteome</keyword>
<proteinExistence type="predicted"/>
<dbReference type="EMBL" id="JAQIZT010000001">
    <property type="protein sequence ID" value="KAJ7009721.1"/>
    <property type="molecule type" value="Genomic_DNA"/>
</dbReference>